<evidence type="ECO:0000256" key="6">
    <source>
        <dbReference type="ARBA" id="ARBA00022670"/>
    </source>
</evidence>
<evidence type="ECO:0000256" key="8">
    <source>
        <dbReference type="ARBA" id="ARBA00022801"/>
    </source>
</evidence>
<dbReference type="EMBL" id="DVGD01000076">
    <property type="protein sequence ID" value="HIR09301.1"/>
    <property type="molecule type" value="Genomic_DNA"/>
</dbReference>
<keyword evidence="8" id="KW-0378">Hydrolase</keyword>
<sequence>MIDGHTSRVILSHNADTPALIASTTKIMTGLLIAERCSLDEPVTVPPEAVGVEGSSLHLQAGEVRQVRELLYGLMLHSGNDVAVALAIHCAGSVEQFVALMNRRAESLGMTGTHFANPHGLDHEEHHGTARDLAILTAEAMKNDTFHTIVSTKTVTLGGRTYTNHNKLLWRYDGAVGVKTGYTKEAGRILVSCAERGNRRLIAVTIDDPNDWEDHASMLDHGFSQFTSRTIAQAGTVLGVVPVAGGQRSACGVTVCEDVTVSLAPGERVKLTVELPPFSFAPMEVGAQAGWLQVEVDGAAVLRVPLVWKDTVREA</sequence>
<accession>A0A9D1A6P3</accession>
<organism evidence="17 18">
    <name type="scientific">Candidatus Avoscillospira stercoripullorum</name>
    <dbReference type="NCBI Taxonomy" id="2840709"/>
    <lineage>
        <taxon>Bacteria</taxon>
        <taxon>Bacillati</taxon>
        <taxon>Bacillota</taxon>
        <taxon>Clostridia</taxon>
        <taxon>Eubacteriales</taxon>
        <taxon>Oscillospiraceae</taxon>
        <taxon>Oscillospiraceae incertae sedis</taxon>
        <taxon>Candidatus Avoscillospira</taxon>
    </lineage>
</organism>
<dbReference type="InterPro" id="IPR015956">
    <property type="entry name" value="Peniciliin-bd_prot_C_sf"/>
</dbReference>
<comment type="catalytic activity">
    <reaction evidence="12">
        <text>Preferential cleavage: (Ac)2-L-Lys-D-Ala-|-D-Ala. Also transpeptidation of peptidyl-alanyl moieties that are N-acyl substituents of D-alanine.</text>
        <dbReference type="EC" id="3.4.16.4"/>
    </reaction>
</comment>
<keyword evidence="11" id="KW-0961">Cell wall biogenesis/degradation</keyword>
<dbReference type="Pfam" id="PF00768">
    <property type="entry name" value="Peptidase_S11"/>
    <property type="match status" value="1"/>
</dbReference>
<feature type="domain" description="Peptidase S11 D-Ala-D-Ala carboxypeptidase A C-terminal" evidence="16">
    <location>
        <begin position="226"/>
        <end position="314"/>
    </location>
</feature>
<dbReference type="Proteomes" id="UP000824258">
    <property type="component" value="Unassembled WGS sequence"/>
</dbReference>
<evidence type="ECO:0000313" key="17">
    <source>
        <dbReference type="EMBL" id="HIR09301.1"/>
    </source>
</evidence>
<dbReference type="EC" id="3.4.16.4" evidence="4"/>
<keyword evidence="6" id="KW-0645">Protease</keyword>
<dbReference type="GO" id="GO:0009252">
    <property type="term" value="P:peptidoglycan biosynthetic process"/>
    <property type="evidence" value="ECO:0007669"/>
    <property type="project" value="UniProtKB-KW"/>
</dbReference>
<dbReference type="Gene3D" id="2.60.410.10">
    <property type="entry name" value="D-Ala-D-Ala carboxypeptidase, C-terminal domain"/>
    <property type="match status" value="1"/>
</dbReference>
<feature type="active site" description="Acyl-ester intermediate" evidence="13">
    <location>
        <position position="23"/>
    </location>
</feature>
<evidence type="ECO:0000256" key="13">
    <source>
        <dbReference type="PIRSR" id="PIRSR618044-1"/>
    </source>
</evidence>
<dbReference type="AlphaFoldDB" id="A0A9D1A6P3"/>
<evidence type="ECO:0000256" key="15">
    <source>
        <dbReference type="RuleBase" id="RU004016"/>
    </source>
</evidence>
<dbReference type="SUPFAM" id="SSF56601">
    <property type="entry name" value="beta-lactamase/transpeptidase-like"/>
    <property type="match status" value="1"/>
</dbReference>
<evidence type="ECO:0000256" key="2">
    <source>
        <dbReference type="ARBA" id="ARBA00004752"/>
    </source>
</evidence>
<protein>
    <recommendedName>
        <fullName evidence="4">serine-type D-Ala-D-Ala carboxypeptidase</fullName>
        <ecNumber evidence="4">3.4.16.4</ecNumber>
    </recommendedName>
</protein>
<dbReference type="PANTHER" id="PTHR21581:SF33">
    <property type="entry name" value="D-ALANYL-D-ALANINE CARBOXYPEPTIDASE DACB"/>
    <property type="match status" value="1"/>
</dbReference>
<gene>
    <name evidence="17" type="ORF">IAA70_02735</name>
</gene>
<dbReference type="GO" id="GO:0006508">
    <property type="term" value="P:proteolysis"/>
    <property type="evidence" value="ECO:0007669"/>
    <property type="project" value="UniProtKB-KW"/>
</dbReference>
<evidence type="ECO:0000256" key="5">
    <source>
        <dbReference type="ARBA" id="ARBA00022645"/>
    </source>
</evidence>
<dbReference type="InterPro" id="IPR012338">
    <property type="entry name" value="Beta-lactam/transpept-like"/>
</dbReference>
<dbReference type="InterPro" id="IPR012907">
    <property type="entry name" value="Peptidase_S11_C"/>
</dbReference>
<evidence type="ECO:0000256" key="4">
    <source>
        <dbReference type="ARBA" id="ARBA00012448"/>
    </source>
</evidence>
<feature type="binding site" evidence="14">
    <location>
        <position position="179"/>
    </location>
    <ligand>
        <name>substrate</name>
    </ligand>
</feature>
<comment type="similarity">
    <text evidence="3 15">Belongs to the peptidase S11 family.</text>
</comment>
<keyword evidence="7" id="KW-0732">Signal</keyword>
<comment type="pathway">
    <text evidence="2">Cell wall biogenesis; peptidoglycan biosynthesis.</text>
</comment>
<evidence type="ECO:0000256" key="10">
    <source>
        <dbReference type="ARBA" id="ARBA00022984"/>
    </source>
</evidence>
<dbReference type="SUPFAM" id="SSF69189">
    <property type="entry name" value="Penicillin-binding protein associated domain"/>
    <property type="match status" value="1"/>
</dbReference>
<evidence type="ECO:0000256" key="1">
    <source>
        <dbReference type="ARBA" id="ARBA00003217"/>
    </source>
</evidence>
<evidence type="ECO:0000256" key="14">
    <source>
        <dbReference type="PIRSR" id="PIRSR618044-2"/>
    </source>
</evidence>
<reference evidence="17" key="2">
    <citation type="journal article" date="2021" name="PeerJ">
        <title>Extensive microbial diversity within the chicken gut microbiome revealed by metagenomics and culture.</title>
        <authorList>
            <person name="Gilroy R."/>
            <person name="Ravi A."/>
            <person name="Getino M."/>
            <person name="Pursley I."/>
            <person name="Horton D.L."/>
            <person name="Alikhan N.F."/>
            <person name="Baker D."/>
            <person name="Gharbi K."/>
            <person name="Hall N."/>
            <person name="Watson M."/>
            <person name="Adriaenssens E.M."/>
            <person name="Foster-Nyarko E."/>
            <person name="Jarju S."/>
            <person name="Secka A."/>
            <person name="Antonio M."/>
            <person name="Oren A."/>
            <person name="Chaudhuri R.R."/>
            <person name="La Ragione R."/>
            <person name="Hildebrand F."/>
            <person name="Pallen M.J."/>
        </authorList>
    </citation>
    <scope>NUCLEOTIDE SEQUENCE</scope>
    <source>
        <strain evidence="17">ChiHjej9B8-7071</strain>
    </source>
</reference>
<dbReference type="InterPro" id="IPR037167">
    <property type="entry name" value="Peptidase_S11_C_sf"/>
</dbReference>
<dbReference type="PANTHER" id="PTHR21581">
    <property type="entry name" value="D-ALANYL-D-ALANINE CARBOXYPEPTIDASE"/>
    <property type="match status" value="1"/>
</dbReference>
<proteinExistence type="inferred from homology"/>
<dbReference type="GO" id="GO:0071555">
    <property type="term" value="P:cell wall organization"/>
    <property type="evidence" value="ECO:0007669"/>
    <property type="project" value="UniProtKB-KW"/>
</dbReference>
<keyword evidence="5 17" id="KW-0121">Carboxypeptidase</keyword>
<comment type="caution">
    <text evidence="17">The sequence shown here is derived from an EMBL/GenBank/DDBJ whole genome shotgun (WGS) entry which is preliminary data.</text>
</comment>
<dbReference type="InterPro" id="IPR018044">
    <property type="entry name" value="Peptidase_S11"/>
</dbReference>
<dbReference type="PRINTS" id="PR00725">
    <property type="entry name" value="DADACBPTASE1"/>
</dbReference>
<evidence type="ECO:0000259" key="16">
    <source>
        <dbReference type="SMART" id="SM00936"/>
    </source>
</evidence>
<feature type="active site" description="Proton acceptor" evidence="13">
    <location>
        <position position="26"/>
    </location>
</feature>
<dbReference type="SMART" id="SM00936">
    <property type="entry name" value="PBP5_C"/>
    <property type="match status" value="1"/>
</dbReference>
<evidence type="ECO:0000313" key="18">
    <source>
        <dbReference type="Proteomes" id="UP000824258"/>
    </source>
</evidence>
<evidence type="ECO:0000256" key="11">
    <source>
        <dbReference type="ARBA" id="ARBA00023316"/>
    </source>
</evidence>
<evidence type="ECO:0000256" key="9">
    <source>
        <dbReference type="ARBA" id="ARBA00022960"/>
    </source>
</evidence>
<reference evidence="17" key="1">
    <citation type="submission" date="2020-10" db="EMBL/GenBank/DDBJ databases">
        <authorList>
            <person name="Gilroy R."/>
        </authorList>
    </citation>
    <scope>NUCLEOTIDE SEQUENCE</scope>
    <source>
        <strain evidence="17">ChiHjej9B8-7071</strain>
    </source>
</reference>
<dbReference type="InterPro" id="IPR001967">
    <property type="entry name" value="Peptidase_S11_N"/>
</dbReference>
<dbReference type="GO" id="GO:0009002">
    <property type="term" value="F:serine-type D-Ala-D-Ala carboxypeptidase activity"/>
    <property type="evidence" value="ECO:0007669"/>
    <property type="project" value="UniProtKB-EC"/>
</dbReference>
<name>A0A9D1A6P3_9FIRM</name>
<comment type="function">
    <text evidence="1">Removes C-terminal D-alanyl residues from sugar-peptide cell wall precursors.</text>
</comment>
<evidence type="ECO:0000256" key="3">
    <source>
        <dbReference type="ARBA" id="ARBA00007164"/>
    </source>
</evidence>
<dbReference type="GO" id="GO:0008360">
    <property type="term" value="P:regulation of cell shape"/>
    <property type="evidence" value="ECO:0007669"/>
    <property type="project" value="UniProtKB-KW"/>
</dbReference>
<keyword evidence="10" id="KW-0573">Peptidoglycan synthesis</keyword>
<feature type="active site" evidence="13">
    <location>
        <position position="78"/>
    </location>
</feature>
<evidence type="ECO:0000256" key="7">
    <source>
        <dbReference type="ARBA" id="ARBA00022729"/>
    </source>
</evidence>
<evidence type="ECO:0000256" key="12">
    <source>
        <dbReference type="ARBA" id="ARBA00034000"/>
    </source>
</evidence>
<keyword evidence="9" id="KW-0133">Cell shape</keyword>
<dbReference type="Pfam" id="PF07943">
    <property type="entry name" value="PBP5_C"/>
    <property type="match status" value="1"/>
</dbReference>
<dbReference type="Gene3D" id="3.40.710.10">
    <property type="entry name" value="DD-peptidase/beta-lactamase superfamily"/>
    <property type="match status" value="1"/>
</dbReference>